<evidence type="ECO:0000313" key="2">
    <source>
        <dbReference type="Proteomes" id="UP000008065"/>
    </source>
</evidence>
<accession>F8MKY0</accession>
<dbReference type="HOGENOM" id="CLU_2705397_0_0_1"/>
<dbReference type="AlphaFoldDB" id="F8MKY0"/>
<dbReference type="RefSeq" id="XP_009850223.1">
    <property type="nucleotide sequence ID" value="XM_009851921.1"/>
</dbReference>
<dbReference type="Proteomes" id="UP000008065">
    <property type="component" value="Unassembled WGS sequence"/>
</dbReference>
<dbReference type="VEuPathDB" id="FungiDB:NEUTE1DRAFT_28613"/>
<keyword evidence="2" id="KW-1185">Reference proteome</keyword>
<reference evidence="2" key="1">
    <citation type="journal article" date="2011" name="Genetics">
        <title>Massive changes in genome architecture accompany the transition to self-fertility in the filamentous fungus Neurospora tetrasperma.</title>
        <authorList>
            <person name="Ellison C.E."/>
            <person name="Stajich J.E."/>
            <person name="Jacobson D.J."/>
            <person name="Natvig D.O."/>
            <person name="Lapidus A."/>
            <person name="Foster B."/>
            <person name="Aerts A."/>
            <person name="Riley R."/>
            <person name="Lindquist E.A."/>
            <person name="Grigoriev I.V."/>
            <person name="Taylor J.W."/>
        </authorList>
    </citation>
    <scope>NUCLEOTIDE SEQUENCE [LARGE SCALE GENOMIC DNA]</scope>
    <source>
        <strain evidence="2">FGSC 2508 / P0657</strain>
    </source>
</reference>
<evidence type="ECO:0000313" key="1">
    <source>
        <dbReference type="EMBL" id="EGO57508.1"/>
    </source>
</evidence>
<feature type="non-terminal residue" evidence="1">
    <location>
        <position position="74"/>
    </location>
</feature>
<name>F8MKY0_NEUT8</name>
<dbReference type="EMBL" id="GL891304">
    <property type="protein sequence ID" value="EGO57508.1"/>
    <property type="molecule type" value="Genomic_DNA"/>
</dbReference>
<dbReference type="GeneID" id="20827419"/>
<protein>
    <submittedName>
        <fullName evidence="1">Uncharacterized protein</fullName>
    </submittedName>
</protein>
<organism evidence="1 2">
    <name type="scientific">Neurospora tetrasperma (strain FGSC 2508 / ATCC MYA-4615 / P0657)</name>
    <dbReference type="NCBI Taxonomy" id="510951"/>
    <lineage>
        <taxon>Eukaryota</taxon>
        <taxon>Fungi</taxon>
        <taxon>Dikarya</taxon>
        <taxon>Ascomycota</taxon>
        <taxon>Pezizomycotina</taxon>
        <taxon>Sordariomycetes</taxon>
        <taxon>Sordariomycetidae</taxon>
        <taxon>Sordariales</taxon>
        <taxon>Sordariaceae</taxon>
        <taxon>Neurospora</taxon>
    </lineage>
</organism>
<gene>
    <name evidence="1" type="ORF">NEUTE1DRAFT_28613</name>
</gene>
<dbReference type="KEGG" id="nte:NEUTE1DRAFT28613"/>
<proteinExistence type="predicted"/>
<sequence length="74" mass="8262">LAVPQFTGGPRPTAVQSPDPWVRVLCISIGPCSKKGKHFPLPLARRAALRWRVESGVPIWRDWTAMSIETKRLA</sequence>
<feature type="non-terminal residue" evidence="1">
    <location>
        <position position="1"/>
    </location>
</feature>